<dbReference type="AlphaFoldDB" id="A0ABD2MBA9"/>
<dbReference type="InterPro" id="IPR000626">
    <property type="entry name" value="Ubiquitin-like_dom"/>
</dbReference>
<dbReference type="PANTHER" id="PTHR47731:SF1">
    <property type="entry name" value="UBIQUITIN D"/>
    <property type="match status" value="1"/>
</dbReference>
<dbReference type="SUPFAM" id="SSF54236">
    <property type="entry name" value="Ubiquitin-like"/>
    <property type="match status" value="1"/>
</dbReference>
<sequence length="261" mass="29884">MKQFGLSLLSLGIPVGLMTMLLLLIMVPSSIDGNKIKITVTADEHIFKKLLIIKTNSITVKNEVKSYYVWVKREETVAILKKKIKNKSGIKPDDQILKCNAINGPELENEKPLTDYGIKNGTTFFLSSEFEVAVEYVQKIDFKNCTILAKRTDILATLKDMIMEQYTEEHKDCYEYGFTSIELVKEFITGNREPYVSRDDVELWPASWDHKTMKQCGISEGSIVYVYSARPLTKNEYDDGCYALLGERKKFPIKKKPEVLK</sequence>
<dbReference type="PANTHER" id="PTHR47731">
    <property type="entry name" value="UBIQUITIN D"/>
    <property type="match status" value="1"/>
</dbReference>
<protein>
    <recommendedName>
        <fullName evidence="2">Ubiquitin-like domain-containing protein</fullName>
    </recommendedName>
</protein>
<dbReference type="InterPro" id="IPR029071">
    <property type="entry name" value="Ubiquitin-like_domsf"/>
</dbReference>
<evidence type="ECO:0000256" key="1">
    <source>
        <dbReference type="SAM" id="Phobius"/>
    </source>
</evidence>
<evidence type="ECO:0000313" key="3">
    <source>
        <dbReference type="EMBL" id="KAL3124814.1"/>
    </source>
</evidence>
<dbReference type="SMART" id="SM00213">
    <property type="entry name" value="UBQ"/>
    <property type="match status" value="1"/>
</dbReference>
<name>A0ABD2MBA9_9BILA</name>
<keyword evidence="1" id="KW-0812">Transmembrane</keyword>
<organism evidence="3 4">
    <name type="scientific">Heterodera trifolii</name>
    <dbReference type="NCBI Taxonomy" id="157864"/>
    <lineage>
        <taxon>Eukaryota</taxon>
        <taxon>Metazoa</taxon>
        <taxon>Ecdysozoa</taxon>
        <taxon>Nematoda</taxon>
        <taxon>Chromadorea</taxon>
        <taxon>Rhabditida</taxon>
        <taxon>Tylenchina</taxon>
        <taxon>Tylenchomorpha</taxon>
        <taxon>Tylenchoidea</taxon>
        <taxon>Heteroderidae</taxon>
        <taxon>Heteroderinae</taxon>
        <taxon>Heterodera</taxon>
    </lineage>
</organism>
<dbReference type="Gene3D" id="3.10.20.90">
    <property type="entry name" value="Phosphatidylinositol 3-kinase Catalytic Subunit, Chain A, domain 1"/>
    <property type="match status" value="1"/>
</dbReference>
<proteinExistence type="predicted"/>
<evidence type="ECO:0000259" key="2">
    <source>
        <dbReference type="PROSITE" id="PS50053"/>
    </source>
</evidence>
<dbReference type="PROSITE" id="PS50053">
    <property type="entry name" value="UBIQUITIN_2"/>
    <property type="match status" value="1"/>
</dbReference>
<evidence type="ECO:0000313" key="4">
    <source>
        <dbReference type="Proteomes" id="UP001620626"/>
    </source>
</evidence>
<dbReference type="InterPro" id="IPR042969">
    <property type="entry name" value="Ubiquitin_D"/>
</dbReference>
<reference evidence="3 4" key="1">
    <citation type="submission" date="2024-10" db="EMBL/GenBank/DDBJ databases">
        <authorList>
            <person name="Kim D."/>
        </authorList>
    </citation>
    <scope>NUCLEOTIDE SEQUENCE [LARGE SCALE GENOMIC DNA]</scope>
    <source>
        <strain evidence="3">BH-2024</strain>
    </source>
</reference>
<accession>A0ABD2MBA9</accession>
<keyword evidence="4" id="KW-1185">Reference proteome</keyword>
<keyword evidence="1" id="KW-0472">Membrane</keyword>
<feature type="domain" description="Ubiquitin-like" evidence="2">
    <location>
        <begin position="56"/>
        <end position="126"/>
    </location>
</feature>
<comment type="caution">
    <text evidence="3">The sequence shown here is derived from an EMBL/GenBank/DDBJ whole genome shotgun (WGS) entry which is preliminary data.</text>
</comment>
<dbReference type="Proteomes" id="UP001620626">
    <property type="component" value="Unassembled WGS sequence"/>
</dbReference>
<keyword evidence="1" id="KW-1133">Transmembrane helix</keyword>
<gene>
    <name evidence="3" type="ORF">niasHT_004356</name>
</gene>
<dbReference type="EMBL" id="JBICBT010000061">
    <property type="protein sequence ID" value="KAL3124814.1"/>
    <property type="molecule type" value="Genomic_DNA"/>
</dbReference>
<feature type="transmembrane region" description="Helical" evidence="1">
    <location>
        <begin position="6"/>
        <end position="27"/>
    </location>
</feature>
<dbReference type="Pfam" id="PF00240">
    <property type="entry name" value="ubiquitin"/>
    <property type="match status" value="1"/>
</dbReference>